<dbReference type="InterPro" id="IPR036388">
    <property type="entry name" value="WH-like_DNA-bd_sf"/>
</dbReference>
<evidence type="ECO:0000256" key="2">
    <source>
        <dbReference type="ARBA" id="ARBA00022618"/>
    </source>
</evidence>
<dbReference type="PANTHER" id="PTHR34298:SF2">
    <property type="entry name" value="SEGREGATION AND CONDENSATION PROTEIN B"/>
    <property type="match status" value="1"/>
</dbReference>
<dbReference type="GO" id="GO:0051304">
    <property type="term" value="P:chromosome separation"/>
    <property type="evidence" value="ECO:0007669"/>
    <property type="project" value="InterPro"/>
</dbReference>
<dbReference type="InterPro" id="IPR036390">
    <property type="entry name" value="WH_DNA-bd_sf"/>
</dbReference>
<dbReference type="Pfam" id="PF04079">
    <property type="entry name" value="SMC_ScpB"/>
    <property type="match status" value="1"/>
</dbReference>
<organism evidence="6 7">
    <name type="scientific">Mobilicoccus pelagius NBRC 104925</name>
    <dbReference type="NCBI Taxonomy" id="1089455"/>
    <lineage>
        <taxon>Bacteria</taxon>
        <taxon>Bacillati</taxon>
        <taxon>Actinomycetota</taxon>
        <taxon>Actinomycetes</taxon>
        <taxon>Micrococcales</taxon>
        <taxon>Dermatophilaceae</taxon>
        <taxon>Mobilicoccus</taxon>
    </lineage>
</organism>
<dbReference type="STRING" id="1089455.MOPEL_021_00400"/>
<reference evidence="6 7" key="1">
    <citation type="submission" date="2012-02" db="EMBL/GenBank/DDBJ databases">
        <title>Whole genome shotgun sequence of Mobilicoccus pelagius NBRC 104925.</title>
        <authorList>
            <person name="Yoshida Y."/>
            <person name="Hosoyama A."/>
            <person name="Tsuchikane K."/>
            <person name="Katsumata H."/>
            <person name="Yamazaki S."/>
            <person name="Fujita N."/>
        </authorList>
    </citation>
    <scope>NUCLEOTIDE SEQUENCE [LARGE SCALE GENOMIC DNA]</scope>
    <source>
        <strain evidence="6 7">NBRC 104925</strain>
    </source>
</reference>
<dbReference type="SUPFAM" id="SSF46785">
    <property type="entry name" value="Winged helix' DNA-binding domain"/>
    <property type="match status" value="2"/>
</dbReference>
<dbReference type="EMBL" id="BAFE01000020">
    <property type="protein sequence ID" value="GAB47603.1"/>
    <property type="molecule type" value="Genomic_DNA"/>
</dbReference>
<keyword evidence="3" id="KW-0159">Chromosome partition</keyword>
<dbReference type="Gene3D" id="1.10.10.10">
    <property type="entry name" value="Winged helix-like DNA-binding domain superfamily/Winged helix DNA-binding domain"/>
    <property type="match status" value="2"/>
</dbReference>
<dbReference type="Proteomes" id="UP000004367">
    <property type="component" value="Unassembled WGS sequence"/>
</dbReference>
<keyword evidence="1" id="KW-0963">Cytoplasm</keyword>
<sequence length="256" mass="27230">MSSEPTGGAEPAHPDAMPAGPEAAAESVPRTTEPTDSSSVPAEAVDPAEPSEPEEPEDAGEADDPDEIDLATMPGGARSAIEAVLMVVEEPVTPEALAAALDIEPREAWEHLHDLAAEYDRDARGFSLRRTGTGWRVYSRAEYAPLVERFVIAGQRAKLSKAALETLAVIAYRQPVSRARIAAVRGVNVDGVVRTLMTRGLIDEVGTDTEHGAVLYGTTDYFLTRLGLSSLAELPPLAPYLPEGHEVDEIAERGGI</sequence>
<gene>
    <name evidence="6" type="primary">scpB</name>
    <name evidence="6" type="ORF">MOPEL_021_00400</name>
</gene>
<keyword evidence="4" id="KW-0131">Cell cycle</keyword>
<dbReference type="InterPro" id="IPR005234">
    <property type="entry name" value="ScpB_csome_segregation"/>
</dbReference>
<evidence type="ECO:0000256" key="5">
    <source>
        <dbReference type="SAM" id="MobiDB-lite"/>
    </source>
</evidence>
<dbReference type="RefSeq" id="WP_009481501.1">
    <property type="nucleotide sequence ID" value="NZ_BAFE01000020.1"/>
</dbReference>
<keyword evidence="7" id="KW-1185">Reference proteome</keyword>
<protein>
    <submittedName>
        <fullName evidence="6">Chromosome segregation and condensation protein ScpB</fullName>
    </submittedName>
</protein>
<name>H5UPE5_9MICO</name>
<evidence type="ECO:0000313" key="6">
    <source>
        <dbReference type="EMBL" id="GAB47603.1"/>
    </source>
</evidence>
<dbReference type="PANTHER" id="PTHR34298">
    <property type="entry name" value="SEGREGATION AND CONDENSATION PROTEIN B"/>
    <property type="match status" value="1"/>
</dbReference>
<feature type="compositionally biased region" description="Polar residues" evidence="5">
    <location>
        <begin position="29"/>
        <end position="40"/>
    </location>
</feature>
<feature type="region of interest" description="Disordered" evidence="5">
    <location>
        <begin position="1"/>
        <end position="72"/>
    </location>
</feature>
<keyword evidence="2" id="KW-0132">Cell division</keyword>
<feature type="compositionally biased region" description="Acidic residues" evidence="5">
    <location>
        <begin position="49"/>
        <end position="69"/>
    </location>
</feature>
<evidence type="ECO:0000256" key="3">
    <source>
        <dbReference type="ARBA" id="ARBA00022829"/>
    </source>
</evidence>
<dbReference type="eggNOG" id="COG1386">
    <property type="taxonomic scope" value="Bacteria"/>
</dbReference>
<accession>H5UPE5</accession>
<evidence type="ECO:0000256" key="1">
    <source>
        <dbReference type="ARBA" id="ARBA00022490"/>
    </source>
</evidence>
<proteinExistence type="predicted"/>
<dbReference type="GO" id="GO:0051301">
    <property type="term" value="P:cell division"/>
    <property type="evidence" value="ECO:0007669"/>
    <property type="project" value="UniProtKB-KW"/>
</dbReference>
<evidence type="ECO:0000256" key="4">
    <source>
        <dbReference type="ARBA" id="ARBA00023306"/>
    </source>
</evidence>
<comment type="caution">
    <text evidence="6">The sequence shown here is derived from an EMBL/GenBank/DDBJ whole genome shotgun (WGS) entry which is preliminary data.</text>
</comment>
<dbReference type="NCBIfam" id="TIGR00281">
    <property type="entry name" value="SMC-Scp complex subunit ScpB"/>
    <property type="match status" value="1"/>
</dbReference>
<evidence type="ECO:0000313" key="7">
    <source>
        <dbReference type="Proteomes" id="UP000004367"/>
    </source>
</evidence>
<dbReference type="AlphaFoldDB" id="H5UPE5"/>